<organism evidence="2 3">
    <name type="scientific">Cryptosporangium minutisporangium</name>
    <dbReference type="NCBI Taxonomy" id="113569"/>
    <lineage>
        <taxon>Bacteria</taxon>
        <taxon>Bacillati</taxon>
        <taxon>Actinomycetota</taxon>
        <taxon>Actinomycetes</taxon>
        <taxon>Cryptosporangiales</taxon>
        <taxon>Cryptosporangiaceae</taxon>
        <taxon>Cryptosporangium</taxon>
    </lineage>
</organism>
<sequence>MTTDERDAVTALLPPRTPDAPLPQATAQLAALRTAMTDAPRQATYRRFVPVPVLAAAAVLLVLLGAVLLGRTTERPSDVDPATSPVTTAEELLERADAMTRATPPVDVRADQYVFTRSRARDSAGFRDVWLSADASRGLLRESGSDTPLDSAAPPAGLSVTELAIDYPSATSLRALADTGVDPKTLVAEVRANINNRQNVFDALRAMLVEVVVPPKLRATIYRAMLLVENVRFTRDALDGAGRSGVGLVHTGEDRTVIVIDPVTTAFLGTDDSAVISSAVVDEVAQYPAGITPQSGTASPPPQSTSLRDTDWENSAIGLPDDGRFGPAATQYIRLDAGQAGGRDPAGRPVRYVVDVDRYPPAFGPLLTQAEDAVLVLEIRPASGPSSWAVIAYVEAGPARLVTWIEGTAPRSVTLHDRRVTVQLDGGAQHHRWDGDQFVRAT</sequence>
<comment type="caution">
    <text evidence="2">The sequence shown here is derived from an EMBL/GenBank/DDBJ whole genome shotgun (WGS) entry which is preliminary data.</text>
</comment>
<reference evidence="3" key="1">
    <citation type="journal article" date="2019" name="Int. J. Syst. Evol. Microbiol.">
        <title>The Global Catalogue of Microorganisms (GCM) 10K type strain sequencing project: providing services to taxonomists for standard genome sequencing and annotation.</title>
        <authorList>
            <consortium name="The Broad Institute Genomics Platform"/>
            <consortium name="The Broad Institute Genome Sequencing Center for Infectious Disease"/>
            <person name="Wu L."/>
            <person name="Ma J."/>
        </authorList>
    </citation>
    <scope>NUCLEOTIDE SEQUENCE [LARGE SCALE GENOMIC DNA]</scope>
    <source>
        <strain evidence="3">JCM 9458</strain>
    </source>
</reference>
<dbReference type="RefSeq" id="WP_345733470.1">
    <property type="nucleotide sequence ID" value="NZ_BAAAYN010000070.1"/>
</dbReference>
<accession>A0ABP6TBX6</accession>
<protein>
    <submittedName>
        <fullName evidence="2">Uncharacterized protein</fullName>
    </submittedName>
</protein>
<dbReference type="EMBL" id="BAAAYN010000070">
    <property type="protein sequence ID" value="GAA3397783.1"/>
    <property type="molecule type" value="Genomic_DNA"/>
</dbReference>
<keyword evidence="1" id="KW-0472">Membrane</keyword>
<evidence type="ECO:0000313" key="3">
    <source>
        <dbReference type="Proteomes" id="UP001501676"/>
    </source>
</evidence>
<gene>
    <name evidence="2" type="ORF">GCM10020369_79130</name>
</gene>
<dbReference type="Proteomes" id="UP001501676">
    <property type="component" value="Unassembled WGS sequence"/>
</dbReference>
<keyword evidence="1" id="KW-0812">Transmembrane</keyword>
<proteinExistence type="predicted"/>
<keyword evidence="1" id="KW-1133">Transmembrane helix</keyword>
<evidence type="ECO:0000313" key="2">
    <source>
        <dbReference type="EMBL" id="GAA3397783.1"/>
    </source>
</evidence>
<evidence type="ECO:0000256" key="1">
    <source>
        <dbReference type="SAM" id="Phobius"/>
    </source>
</evidence>
<feature type="transmembrane region" description="Helical" evidence="1">
    <location>
        <begin position="48"/>
        <end position="69"/>
    </location>
</feature>
<keyword evidence="3" id="KW-1185">Reference proteome</keyword>
<name>A0ABP6TBX6_9ACTN</name>